<dbReference type="PROSITE" id="PS51257">
    <property type="entry name" value="PROKAR_LIPOPROTEIN"/>
    <property type="match status" value="1"/>
</dbReference>
<evidence type="ECO:0008006" key="4">
    <source>
        <dbReference type="Google" id="ProtNLM"/>
    </source>
</evidence>
<evidence type="ECO:0000313" key="3">
    <source>
        <dbReference type="Proteomes" id="UP000253741"/>
    </source>
</evidence>
<evidence type="ECO:0000313" key="2">
    <source>
        <dbReference type="EMBL" id="RDG36715.1"/>
    </source>
</evidence>
<proteinExistence type="predicted"/>
<dbReference type="AlphaFoldDB" id="A0A370BBB0"/>
<dbReference type="EMBL" id="QQNA01000143">
    <property type="protein sequence ID" value="RDG36715.1"/>
    <property type="molecule type" value="Genomic_DNA"/>
</dbReference>
<keyword evidence="3" id="KW-1185">Reference proteome</keyword>
<name>A0A370BBB0_9ACTN</name>
<sequence length="210" mass="21303">MRRVGPVRLVRLTGVLALAALALSACGIRTTSIPVNAGAAPSRMPCEISGENVITQAESGIPARVYLVCSSGLASVERAARIPEGGAGSDDARRKTAQGLLDELQARPSAAEREAGFSTSVRGPLLVSGSRKGDPAGTLRLNRQPEDLPTVALAQIVCTLAESGATDGKVVLGGPGGYPARGYACEKETKIHPDTGVPTTAPPAAAPTAS</sequence>
<protein>
    <recommendedName>
        <fullName evidence="4">Lipoprotein</fullName>
    </recommendedName>
</protein>
<dbReference type="OrthoDB" id="4331879at2"/>
<reference evidence="2 3" key="1">
    <citation type="submission" date="2018-07" db="EMBL/GenBank/DDBJ databases">
        <title>Streptomyces species from bats.</title>
        <authorList>
            <person name="Dunlap C."/>
        </authorList>
    </citation>
    <scope>NUCLEOTIDE SEQUENCE [LARGE SCALE GENOMIC DNA]</scope>
    <source>
        <strain evidence="2 3">AC230</strain>
    </source>
</reference>
<gene>
    <name evidence="2" type="ORF">DVH02_18495</name>
</gene>
<feature type="region of interest" description="Disordered" evidence="1">
    <location>
        <begin position="104"/>
        <end position="142"/>
    </location>
</feature>
<comment type="caution">
    <text evidence="2">The sequence shown here is derived from an EMBL/GenBank/DDBJ whole genome shotgun (WGS) entry which is preliminary data.</text>
</comment>
<feature type="compositionally biased region" description="Pro residues" evidence="1">
    <location>
        <begin position="200"/>
        <end position="210"/>
    </location>
</feature>
<organism evidence="2 3">
    <name type="scientific">Streptomyces corynorhini</name>
    <dbReference type="NCBI Taxonomy" id="2282652"/>
    <lineage>
        <taxon>Bacteria</taxon>
        <taxon>Bacillati</taxon>
        <taxon>Actinomycetota</taxon>
        <taxon>Actinomycetes</taxon>
        <taxon>Kitasatosporales</taxon>
        <taxon>Streptomycetaceae</taxon>
        <taxon>Streptomyces</taxon>
    </lineage>
</organism>
<evidence type="ECO:0000256" key="1">
    <source>
        <dbReference type="SAM" id="MobiDB-lite"/>
    </source>
</evidence>
<accession>A0A370BBB0</accession>
<dbReference type="Proteomes" id="UP000253741">
    <property type="component" value="Unassembled WGS sequence"/>
</dbReference>
<feature type="region of interest" description="Disordered" evidence="1">
    <location>
        <begin position="190"/>
        <end position="210"/>
    </location>
</feature>